<evidence type="ECO:0000259" key="4">
    <source>
        <dbReference type="Pfam" id="PF07731"/>
    </source>
</evidence>
<dbReference type="PANTHER" id="PTHR11709">
    <property type="entry name" value="MULTI-COPPER OXIDASE"/>
    <property type="match status" value="1"/>
</dbReference>
<dbReference type="GO" id="GO:0016491">
    <property type="term" value="F:oxidoreductase activity"/>
    <property type="evidence" value="ECO:0007669"/>
    <property type="project" value="UniProtKB-KW"/>
</dbReference>
<protein>
    <submittedName>
        <fullName evidence="6">Multicopper oxidase</fullName>
    </submittedName>
</protein>
<dbReference type="CDD" id="cd13859">
    <property type="entry name" value="CuRO_D1_2dMcoN_like"/>
    <property type="match status" value="1"/>
</dbReference>
<keyword evidence="2" id="KW-0560">Oxidoreductase</keyword>
<dbReference type="InterPro" id="IPR011707">
    <property type="entry name" value="Cu-oxidase-like_N"/>
</dbReference>
<dbReference type="InterPro" id="IPR045087">
    <property type="entry name" value="Cu-oxidase_fam"/>
</dbReference>
<evidence type="ECO:0000259" key="5">
    <source>
        <dbReference type="Pfam" id="PF07732"/>
    </source>
</evidence>
<sequence length="359" mass="40673">MNIRYTKVFSYLGLLLFFTTLGMGSAQAELRKFDMTIEEVELKIAPGFKAKVWAYNGQVPGPLLRVKEGDDVEITLINNTTLNHTVHWHGIHQKGTWRSDGVPGVTQLSVEPGESYVYRFKADRVGSLWYHCHVNVPEHVGLRGMWGPLIVDPKDPLPIEKEVTKEAILMFSGWNSEVAMTYGKGGEPGEVLDYFSINGKSFPLTQPLRVKEGDVVRLRLYGATLPVAFHTHGHDMFVTHQDGLPLDSPYWADVVDIPSGGRLDVIVRMDNPGIWINHDHIEQHISNKGKAPGGAALIIEYEGVEKDDWYVWKDKEFQSDFYMSDTMKKGYGLFDNEDFKGDEIKVQRRKKKKAKSSHK</sequence>
<dbReference type="AlphaFoldDB" id="A0A3B1A747"/>
<dbReference type="Gene3D" id="2.60.40.420">
    <property type="entry name" value="Cupredoxins - blue copper proteins"/>
    <property type="match status" value="2"/>
</dbReference>
<dbReference type="InterPro" id="IPR011706">
    <property type="entry name" value="Cu-oxidase_C"/>
</dbReference>
<feature type="domain" description="Plastocyanin-like" evidence="5">
    <location>
        <begin position="38"/>
        <end position="154"/>
    </location>
</feature>
<keyword evidence="3" id="KW-0186">Copper</keyword>
<dbReference type="EMBL" id="UOFP01000233">
    <property type="protein sequence ID" value="VAW88716.1"/>
    <property type="molecule type" value="Genomic_DNA"/>
</dbReference>
<gene>
    <name evidence="6" type="ORF">MNBD_GAMMA18-2297</name>
</gene>
<keyword evidence="1" id="KW-0479">Metal-binding</keyword>
<accession>A0A3B1A747</accession>
<evidence type="ECO:0000313" key="6">
    <source>
        <dbReference type="EMBL" id="VAW88716.1"/>
    </source>
</evidence>
<proteinExistence type="predicted"/>
<dbReference type="Pfam" id="PF07731">
    <property type="entry name" value="Cu-oxidase_2"/>
    <property type="match status" value="1"/>
</dbReference>
<reference evidence="6" key="1">
    <citation type="submission" date="2018-06" db="EMBL/GenBank/DDBJ databases">
        <authorList>
            <person name="Zhirakovskaya E."/>
        </authorList>
    </citation>
    <scope>NUCLEOTIDE SEQUENCE</scope>
</reference>
<name>A0A3B1A747_9ZZZZ</name>
<organism evidence="6">
    <name type="scientific">hydrothermal vent metagenome</name>
    <dbReference type="NCBI Taxonomy" id="652676"/>
    <lineage>
        <taxon>unclassified sequences</taxon>
        <taxon>metagenomes</taxon>
        <taxon>ecological metagenomes</taxon>
    </lineage>
</organism>
<dbReference type="SUPFAM" id="SSF49503">
    <property type="entry name" value="Cupredoxins"/>
    <property type="match status" value="2"/>
</dbReference>
<evidence type="ECO:0000256" key="1">
    <source>
        <dbReference type="ARBA" id="ARBA00022723"/>
    </source>
</evidence>
<dbReference type="Pfam" id="PF07732">
    <property type="entry name" value="Cu-oxidase_3"/>
    <property type="match status" value="1"/>
</dbReference>
<dbReference type="InterPro" id="IPR008972">
    <property type="entry name" value="Cupredoxin"/>
</dbReference>
<evidence type="ECO:0000256" key="3">
    <source>
        <dbReference type="ARBA" id="ARBA00023008"/>
    </source>
</evidence>
<dbReference type="CDD" id="cd04202">
    <property type="entry name" value="CuRO_D2_2dMcoN_like"/>
    <property type="match status" value="1"/>
</dbReference>
<dbReference type="GO" id="GO:0005507">
    <property type="term" value="F:copper ion binding"/>
    <property type="evidence" value="ECO:0007669"/>
    <property type="project" value="InterPro"/>
</dbReference>
<feature type="domain" description="Plastocyanin-like" evidence="4">
    <location>
        <begin position="189"/>
        <end position="287"/>
    </location>
</feature>
<dbReference type="PANTHER" id="PTHR11709:SF394">
    <property type="entry name" value="FI03373P-RELATED"/>
    <property type="match status" value="1"/>
</dbReference>
<evidence type="ECO:0000256" key="2">
    <source>
        <dbReference type="ARBA" id="ARBA00023002"/>
    </source>
</evidence>